<sequence length="137" mass="15512">MQRLAQVFKEENCSPNIMEYIVFLLAMYGAPVSEVSIDKYRYLTFAKSTRLNTPVKFPSLPPTSAAAQQLYLALPFSIVYGHCREQSCLNSTTNPVSSSDSDEININKTEYDEINPIDYLISKLSEKEGVNEEDEEK</sequence>
<comment type="caution">
    <text evidence="1">The sequence shown here is derived from an EMBL/GenBank/DDBJ whole genome shotgun (WGS) entry which is preliminary data.</text>
</comment>
<evidence type="ECO:0000313" key="1">
    <source>
        <dbReference type="EMBL" id="KAJ8884402.1"/>
    </source>
</evidence>
<dbReference type="Proteomes" id="UP001159363">
    <property type="component" value="Chromosome 4"/>
</dbReference>
<evidence type="ECO:0000313" key="2">
    <source>
        <dbReference type="Proteomes" id="UP001159363"/>
    </source>
</evidence>
<name>A0ABQ9HJ89_9NEOP</name>
<reference evidence="1 2" key="1">
    <citation type="submission" date="2023-02" db="EMBL/GenBank/DDBJ databases">
        <title>LHISI_Scaffold_Assembly.</title>
        <authorList>
            <person name="Stuart O.P."/>
            <person name="Cleave R."/>
            <person name="Magrath M.J.L."/>
            <person name="Mikheyev A.S."/>
        </authorList>
    </citation>
    <scope>NUCLEOTIDE SEQUENCE [LARGE SCALE GENOMIC DNA]</scope>
    <source>
        <strain evidence="1">Daus_M_001</strain>
        <tissue evidence="1">Leg muscle</tissue>
    </source>
</reference>
<proteinExistence type="predicted"/>
<dbReference type="EMBL" id="JARBHB010000005">
    <property type="protein sequence ID" value="KAJ8884402.1"/>
    <property type="molecule type" value="Genomic_DNA"/>
</dbReference>
<accession>A0ABQ9HJ89</accession>
<protein>
    <submittedName>
        <fullName evidence="1">Uncharacterized protein</fullName>
    </submittedName>
</protein>
<keyword evidence="2" id="KW-1185">Reference proteome</keyword>
<organism evidence="1 2">
    <name type="scientific">Dryococelus australis</name>
    <dbReference type="NCBI Taxonomy" id="614101"/>
    <lineage>
        <taxon>Eukaryota</taxon>
        <taxon>Metazoa</taxon>
        <taxon>Ecdysozoa</taxon>
        <taxon>Arthropoda</taxon>
        <taxon>Hexapoda</taxon>
        <taxon>Insecta</taxon>
        <taxon>Pterygota</taxon>
        <taxon>Neoptera</taxon>
        <taxon>Polyneoptera</taxon>
        <taxon>Phasmatodea</taxon>
        <taxon>Verophasmatodea</taxon>
        <taxon>Anareolatae</taxon>
        <taxon>Phasmatidae</taxon>
        <taxon>Eurycanthinae</taxon>
        <taxon>Dryococelus</taxon>
    </lineage>
</organism>
<gene>
    <name evidence="1" type="ORF">PR048_016259</name>
</gene>